<reference evidence="6" key="1">
    <citation type="journal article" date="2019" name="Int. J. Syst. Evol. Microbiol.">
        <title>The Global Catalogue of Microorganisms (GCM) 10K type strain sequencing project: providing services to taxonomists for standard genome sequencing and annotation.</title>
        <authorList>
            <consortium name="The Broad Institute Genomics Platform"/>
            <consortium name="The Broad Institute Genome Sequencing Center for Infectious Disease"/>
            <person name="Wu L."/>
            <person name="Ma J."/>
        </authorList>
    </citation>
    <scope>NUCLEOTIDE SEQUENCE [LARGE SCALE GENOMIC DNA]</scope>
    <source>
        <strain evidence="6">DT72</strain>
    </source>
</reference>
<dbReference type="Pfam" id="PF01425">
    <property type="entry name" value="Amidase"/>
    <property type="match status" value="1"/>
</dbReference>
<dbReference type="InterPro" id="IPR020556">
    <property type="entry name" value="Amidase_CS"/>
</dbReference>
<dbReference type="InterPro" id="IPR036928">
    <property type="entry name" value="AS_sf"/>
</dbReference>
<protein>
    <recommendedName>
        <fullName evidence="3">amidase</fullName>
        <ecNumber evidence="3">3.5.1.4</ecNumber>
    </recommendedName>
</protein>
<dbReference type="InterPro" id="IPR000120">
    <property type="entry name" value="Amidase"/>
</dbReference>
<evidence type="ECO:0000313" key="5">
    <source>
        <dbReference type="EMBL" id="MFD1814458.1"/>
    </source>
</evidence>
<dbReference type="Proteomes" id="UP001597286">
    <property type="component" value="Unassembled WGS sequence"/>
</dbReference>
<dbReference type="EC" id="3.5.1.4" evidence="3"/>
<evidence type="ECO:0000313" key="6">
    <source>
        <dbReference type="Proteomes" id="UP001597286"/>
    </source>
</evidence>
<evidence type="ECO:0000256" key="2">
    <source>
        <dbReference type="ARBA" id="ARBA00009199"/>
    </source>
</evidence>
<dbReference type="EMBL" id="JBHUFB010000019">
    <property type="protein sequence ID" value="MFD1814458.1"/>
    <property type="molecule type" value="Genomic_DNA"/>
</dbReference>
<gene>
    <name evidence="5" type="ORF">ACFSJG_19770</name>
</gene>
<keyword evidence="6" id="KW-1185">Reference proteome</keyword>
<name>A0ABW4P8N4_9NOCA</name>
<organism evidence="5 6">
    <name type="scientific">Rhodococcus gannanensis</name>
    <dbReference type="NCBI Taxonomy" id="1960308"/>
    <lineage>
        <taxon>Bacteria</taxon>
        <taxon>Bacillati</taxon>
        <taxon>Actinomycetota</taxon>
        <taxon>Actinomycetes</taxon>
        <taxon>Mycobacteriales</taxon>
        <taxon>Nocardiaceae</taxon>
        <taxon>Rhodococcus</taxon>
    </lineage>
</organism>
<comment type="caution">
    <text evidence="5">The sequence shown here is derived from an EMBL/GenBank/DDBJ whole genome shotgun (WGS) entry which is preliminary data.</text>
</comment>
<dbReference type="PANTHER" id="PTHR11895:SF7">
    <property type="entry name" value="GLUTAMYL-TRNA(GLN) AMIDOTRANSFERASE SUBUNIT A, MITOCHONDRIAL"/>
    <property type="match status" value="1"/>
</dbReference>
<dbReference type="RefSeq" id="WP_378486942.1">
    <property type="nucleotide sequence ID" value="NZ_JBHUFB010000019.1"/>
</dbReference>
<evidence type="ECO:0000259" key="4">
    <source>
        <dbReference type="Pfam" id="PF01425"/>
    </source>
</evidence>
<dbReference type="InterPro" id="IPR023631">
    <property type="entry name" value="Amidase_dom"/>
</dbReference>
<accession>A0ABW4P8N4</accession>
<evidence type="ECO:0000256" key="3">
    <source>
        <dbReference type="ARBA" id="ARBA00012922"/>
    </source>
</evidence>
<comment type="similarity">
    <text evidence="2">Belongs to the amidase family.</text>
</comment>
<sequence>MSTGTTAVHAFRDDALADLDATGVAQRIASGEITAGEAVEAAIARAESVASLAAIETPDFARARGDATDPHGGPFAGVPTFVKDNVDVAGLPTGQGSAAFTPNPARKDSPAVAQLLSTGLVSLGKSRLPEFGFSPTSEFADAEPVHNPWNPAFSSGASSGGAAALVAAGVVPIAHGNDGGGSIRIPAAACGLVGLKPTRGRMVPDPTDQTMPVRLVTQGVVTRTVRDAARYYAAAEDHHRNRKLPPVRLVTGPSSTRLRVGVILDSIGGLRSDSETRAAVTATADLLSDLGHHVTDAPLPVGPQFVDDFSTYWGFLSFAICSGGKRLLGRDFDKARTDNLTRGLDALYRRNIVKTPGVLYRLQRSAHLYATAFADFDVIASPVLGHTVPELGYLSPTQPFEELFEKLIRYTAFTPANNAAGGPAISLPLHTTAAGMPLGVHFSAAHGDERTLLELAFELEQASPFARIQG</sequence>
<dbReference type="Gene3D" id="3.90.1300.10">
    <property type="entry name" value="Amidase signature (AS) domain"/>
    <property type="match status" value="1"/>
</dbReference>
<dbReference type="SUPFAM" id="SSF75304">
    <property type="entry name" value="Amidase signature (AS) enzymes"/>
    <property type="match status" value="1"/>
</dbReference>
<feature type="domain" description="Amidase" evidence="4">
    <location>
        <begin position="37"/>
        <end position="453"/>
    </location>
</feature>
<dbReference type="PROSITE" id="PS00571">
    <property type="entry name" value="AMIDASES"/>
    <property type="match status" value="1"/>
</dbReference>
<proteinExistence type="inferred from homology"/>
<dbReference type="NCBIfam" id="NF005899">
    <property type="entry name" value="PRK07869.1"/>
    <property type="match status" value="1"/>
</dbReference>
<keyword evidence="5" id="KW-0378">Hydrolase</keyword>
<comment type="catalytic activity">
    <reaction evidence="1">
        <text>a monocarboxylic acid amide + H2O = a monocarboxylate + NH4(+)</text>
        <dbReference type="Rhea" id="RHEA:12020"/>
        <dbReference type="ChEBI" id="CHEBI:15377"/>
        <dbReference type="ChEBI" id="CHEBI:28938"/>
        <dbReference type="ChEBI" id="CHEBI:35757"/>
        <dbReference type="ChEBI" id="CHEBI:83628"/>
        <dbReference type="EC" id="3.5.1.4"/>
    </reaction>
</comment>
<dbReference type="GO" id="GO:0004040">
    <property type="term" value="F:amidase activity"/>
    <property type="evidence" value="ECO:0007669"/>
    <property type="project" value="UniProtKB-EC"/>
</dbReference>
<evidence type="ECO:0000256" key="1">
    <source>
        <dbReference type="ARBA" id="ARBA00001311"/>
    </source>
</evidence>
<dbReference type="PANTHER" id="PTHR11895">
    <property type="entry name" value="TRANSAMIDASE"/>
    <property type="match status" value="1"/>
</dbReference>